<dbReference type="AlphaFoldDB" id="A0A6J6NVU4"/>
<evidence type="ECO:0000256" key="2">
    <source>
        <dbReference type="ARBA" id="ARBA00022517"/>
    </source>
</evidence>
<dbReference type="InterPro" id="IPR005227">
    <property type="entry name" value="YqgF"/>
</dbReference>
<keyword evidence="3" id="KW-0540">Nuclease</keyword>
<dbReference type="PANTHER" id="PTHR33317:SF4">
    <property type="entry name" value="POLYNUCLEOTIDYL TRANSFERASE, RIBONUCLEASE H-LIKE SUPERFAMILY PROTEIN"/>
    <property type="match status" value="1"/>
</dbReference>
<dbReference type="SMART" id="SM00732">
    <property type="entry name" value="YqgFc"/>
    <property type="match status" value="1"/>
</dbReference>
<protein>
    <submittedName>
        <fullName evidence="6">Unannotated protein</fullName>
    </submittedName>
</protein>
<feature type="domain" description="YqgF/RNase H-like" evidence="5">
    <location>
        <begin position="4"/>
        <end position="103"/>
    </location>
</feature>
<evidence type="ECO:0000256" key="1">
    <source>
        <dbReference type="ARBA" id="ARBA00022490"/>
    </source>
</evidence>
<dbReference type="GO" id="GO:0000967">
    <property type="term" value="P:rRNA 5'-end processing"/>
    <property type="evidence" value="ECO:0007669"/>
    <property type="project" value="TreeGrafter"/>
</dbReference>
<dbReference type="GO" id="GO:0016787">
    <property type="term" value="F:hydrolase activity"/>
    <property type="evidence" value="ECO:0007669"/>
    <property type="project" value="UniProtKB-KW"/>
</dbReference>
<sequence length="149" mass="16101">MKPGRRIGFDFGDVRIGVAVSDQSGLLASPLDFLPNISGEVNEKIAELLSVYDPIYIAIGFPLHLSGNESAKSESVSGFAREISNLTTAPIYFIDERMTTVSANRSLREAGHNSKSARSEVDSVAAAAILESALNQERIQGQPLNRFHP</sequence>
<dbReference type="PANTHER" id="PTHR33317">
    <property type="entry name" value="POLYNUCLEOTIDYL TRANSFERASE, RIBONUCLEASE H-LIKE SUPERFAMILY PROTEIN"/>
    <property type="match status" value="1"/>
</dbReference>
<keyword evidence="1" id="KW-0963">Cytoplasm</keyword>
<gene>
    <name evidence="6" type="ORF">UFOPK2598_00017</name>
</gene>
<evidence type="ECO:0000259" key="5">
    <source>
        <dbReference type="SMART" id="SM00732"/>
    </source>
</evidence>
<dbReference type="EMBL" id="CAEZXV010000001">
    <property type="protein sequence ID" value="CAB4690607.1"/>
    <property type="molecule type" value="Genomic_DNA"/>
</dbReference>
<evidence type="ECO:0000256" key="4">
    <source>
        <dbReference type="ARBA" id="ARBA00022801"/>
    </source>
</evidence>
<dbReference type="InterPro" id="IPR037027">
    <property type="entry name" value="YqgF/RNaseH-like_dom_sf"/>
</dbReference>
<dbReference type="NCBIfam" id="TIGR00250">
    <property type="entry name" value="RNAse_H_YqgF"/>
    <property type="match status" value="1"/>
</dbReference>
<dbReference type="SUPFAM" id="SSF53098">
    <property type="entry name" value="Ribonuclease H-like"/>
    <property type="match status" value="1"/>
</dbReference>
<reference evidence="6" key="1">
    <citation type="submission" date="2020-05" db="EMBL/GenBank/DDBJ databases">
        <authorList>
            <person name="Chiriac C."/>
            <person name="Salcher M."/>
            <person name="Ghai R."/>
            <person name="Kavagutti S V."/>
        </authorList>
    </citation>
    <scope>NUCLEOTIDE SEQUENCE</scope>
</reference>
<name>A0A6J6NVU4_9ZZZZ</name>
<dbReference type="GO" id="GO:0005829">
    <property type="term" value="C:cytosol"/>
    <property type="evidence" value="ECO:0007669"/>
    <property type="project" value="TreeGrafter"/>
</dbReference>
<evidence type="ECO:0000313" key="6">
    <source>
        <dbReference type="EMBL" id="CAB4690607.1"/>
    </source>
</evidence>
<dbReference type="Pfam" id="PF03652">
    <property type="entry name" value="RuvX"/>
    <property type="match status" value="1"/>
</dbReference>
<keyword evidence="4" id="KW-0378">Hydrolase</keyword>
<organism evidence="6">
    <name type="scientific">freshwater metagenome</name>
    <dbReference type="NCBI Taxonomy" id="449393"/>
    <lineage>
        <taxon>unclassified sequences</taxon>
        <taxon>metagenomes</taxon>
        <taxon>ecological metagenomes</taxon>
    </lineage>
</organism>
<dbReference type="CDD" id="cd16964">
    <property type="entry name" value="YqgF"/>
    <property type="match status" value="1"/>
</dbReference>
<accession>A0A6J6NVU4</accession>
<dbReference type="InterPro" id="IPR006641">
    <property type="entry name" value="YqgF/RNaseH-like_dom"/>
</dbReference>
<dbReference type="Gene3D" id="3.30.420.140">
    <property type="entry name" value="YqgF/RNase H-like domain"/>
    <property type="match status" value="1"/>
</dbReference>
<keyword evidence="2" id="KW-0690">Ribosome biogenesis</keyword>
<evidence type="ECO:0000256" key="3">
    <source>
        <dbReference type="ARBA" id="ARBA00022722"/>
    </source>
</evidence>
<proteinExistence type="inferred from homology"/>
<dbReference type="HAMAP" id="MF_00651">
    <property type="entry name" value="Nuclease_YqgF"/>
    <property type="match status" value="1"/>
</dbReference>
<dbReference type="InterPro" id="IPR012337">
    <property type="entry name" value="RNaseH-like_sf"/>
</dbReference>
<dbReference type="GO" id="GO:0004518">
    <property type="term" value="F:nuclease activity"/>
    <property type="evidence" value="ECO:0007669"/>
    <property type="project" value="UniProtKB-KW"/>
</dbReference>